<dbReference type="InterPro" id="IPR000835">
    <property type="entry name" value="HTH_MarR-typ"/>
</dbReference>
<dbReference type="Proteomes" id="UP001227831">
    <property type="component" value="Unassembled WGS sequence"/>
</dbReference>
<name>A0ABU1AAD6_9LACO</name>
<evidence type="ECO:0000313" key="3">
    <source>
        <dbReference type="Proteomes" id="UP001227831"/>
    </source>
</evidence>
<feature type="domain" description="HTH marR-type" evidence="1">
    <location>
        <begin position="16"/>
        <end position="65"/>
    </location>
</feature>
<dbReference type="EMBL" id="JAVCWF010000001">
    <property type="protein sequence ID" value="MDQ7937310.1"/>
    <property type="molecule type" value="Genomic_DNA"/>
</dbReference>
<accession>A0ABU1AAD6</accession>
<dbReference type="Gene3D" id="1.10.10.10">
    <property type="entry name" value="Winged helix-like DNA-binding domain superfamily/Winged helix DNA-binding domain"/>
    <property type="match status" value="1"/>
</dbReference>
<gene>
    <name evidence="2" type="ORF">RA086_06675</name>
</gene>
<comment type="caution">
    <text evidence="2">The sequence shown here is derived from an EMBL/GenBank/DDBJ whole genome shotgun (WGS) entry which is preliminary data.</text>
</comment>
<organism evidence="2 3">
    <name type="scientific">Lactiplantibacillus brownii</name>
    <dbReference type="NCBI Taxonomy" id="3069269"/>
    <lineage>
        <taxon>Bacteria</taxon>
        <taxon>Bacillati</taxon>
        <taxon>Bacillota</taxon>
        <taxon>Bacilli</taxon>
        <taxon>Lactobacillales</taxon>
        <taxon>Lactobacillaceae</taxon>
        <taxon>Lactiplantibacillus</taxon>
    </lineage>
</organism>
<dbReference type="InterPro" id="IPR036390">
    <property type="entry name" value="WH_DNA-bd_sf"/>
</dbReference>
<proteinExistence type="predicted"/>
<keyword evidence="3" id="KW-1185">Reference proteome</keyword>
<sequence length="131" mass="14286">MRSIEQVADAVYAPTGMKPAYAYIMMTIEDQHPLTIKTIATELGYERSTVSRMVKTLAQKKLVILATKGRATTVDLGPASDAFLTVANACLVKFGQVTDDYLGSDKAAMTKLLTKNNEKLRSSSHDNLSND</sequence>
<evidence type="ECO:0000259" key="1">
    <source>
        <dbReference type="Pfam" id="PF12802"/>
    </source>
</evidence>
<dbReference type="InterPro" id="IPR036388">
    <property type="entry name" value="WH-like_DNA-bd_sf"/>
</dbReference>
<evidence type="ECO:0000313" key="2">
    <source>
        <dbReference type="EMBL" id="MDQ7937310.1"/>
    </source>
</evidence>
<dbReference type="SUPFAM" id="SSF46785">
    <property type="entry name" value="Winged helix' DNA-binding domain"/>
    <property type="match status" value="1"/>
</dbReference>
<dbReference type="Pfam" id="PF12802">
    <property type="entry name" value="MarR_2"/>
    <property type="match status" value="1"/>
</dbReference>
<protein>
    <submittedName>
        <fullName evidence="2">MarR family transcriptional regulator</fullName>
    </submittedName>
</protein>
<reference evidence="2 3" key="1">
    <citation type="journal article" date="2023" name="Int. J. Syst. Evol. Microbiol.">
        <title>Lactiplantibacillus brownii sp. nov., a novel psychrotolerant species isolated from sauerkraut.</title>
        <authorList>
            <person name="Heng Y.C."/>
            <person name="Silvaraju S."/>
            <person name="Lee J.K.Y."/>
            <person name="Kittelmann S."/>
        </authorList>
    </citation>
    <scope>NUCLEOTIDE SEQUENCE [LARGE SCALE GENOMIC DNA]</scope>
    <source>
        <strain evidence="2 3">WILCCON 0030</strain>
    </source>
</reference>
<dbReference type="RefSeq" id="WP_308703063.1">
    <property type="nucleotide sequence ID" value="NZ_AP027463.1"/>
</dbReference>